<dbReference type="GO" id="GO:0010043">
    <property type="term" value="P:response to zinc ion"/>
    <property type="evidence" value="ECO:0007669"/>
    <property type="project" value="TreeGrafter"/>
</dbReference>
<reference evidence="16 17" key="1">
    <citation type="submission" date="2015-09" db="EMBL/GenBank/DDBJ databases">
        <title>Genome announcement of multiple Pseudomonas syringae strains.</title>
        <authorList>
            <person name="Thakur S."/>
            <person name="Wang P.W."/>
            <person name="Gong Y."/>
            <person name="Weir B.S."/>
            <person name="Guttman D.S."/>
        </authorList>
    </citation>
    <scope>NUCLEOTIDE SEQUENCE [LARGE SCALE GENOMIC DNA]</scope>
    <source>
        <strain evidence="16 17">ICMP17001</strain>
    </source>
</reference>
<dbReference type="Pfam" id="PF00950">
    <property type="entry name" value="ABC-3"/>
    <property type="match status" value="1"/>
</dbReference>
<evidence type="ECO:0000256" key="11">
    <source>
        <dbReference type="ARBA" id="ARBA00023065"/>
    </source>
</evidence>
<dbReference type="PANTHER" id="PTHR30477">
    <property type="entry name" value="ABC-TRANSPORTER METAL-BINDING PROTEIN"/>
    <property type="match status" value="1"/>
</dbReference>
<keyword evidence="7 14" id="KW-0812">Transmembrane</keyword>
<evidence type="ECO:0000256" key="9">
    <source>
        <dbReference type="ARBA" id="ARBA00022906"/>
    </source>
</evidence>
<feature type="transmembrane region" description="Helical" evidence="15">
    <location>
        <begin position="141"/>
        <end position="161"/>
    </location>
</feature>
<evidence type="ECO:0000256" key="5">
    <source>
        <dbReference type="ARBA" id="ARBA00022475"/>
    </source>
</evidence>
<keyword evidence="12 15" id="KW-0472">Membrane</keyword>
<keyword evidence="10 15" id="KW-1133">Transmembrane helix</keyword>
<name>A0A0N8R553_9PSED</name>
<evidence type="ECO:0000256" key="12">
    <source>
        <dbReference type="ARBA" id="ARBA00023136"/>
    </source>
</evidence>
<keyword evidence="8" id="KW-0862">Zinc</keyword>
<evidence type="ECO:0000256" key="7">
    <source>
        <dbReference type="ARBA" id="ARBA00022692"/>
    </source>
</evidence>
<evidence type="ECO:0000256" key="2">
    <source>
        <dbReference type="ARBA" id="ARBA00004429"/>
    </source>
</evidence>
<dbReference type="AlphaFoldDB" id="A0A0N8R553"/>
<keyword evidence="9" id="KW-0864">Zinc transport</keyword>
<keyword evidence="5" id="KW-1003">Cell membrane</keyword>
<keyword evidence="17" id="KW-1185">Reference proteome</keyword>
<accession>A0A0N8R553</accession>
<keyword evidence="4 14" id="KW-0813">Transport</keyword>
<comment type="function">
    <text evidence="1">Involved in the high-affinity zinc uptake transport system.</text>
</comment>
<feature type="transmembrane region" description="Helical" evidence="15">
    <location>
        <begin position="255"/>
        <end position="273"/>
    </location>
</feature>
<keyword evidence="11" id="KW-0406">Ion transport</keyword>
<proteinExistence type="inferred from homology"/>
<evidence type="ECO:0000256" key="8">
    <source>
        <dbReference type="ARBA" id="ARBA00022833"/>
    </source>
</evidence>
<comment type="similarity">
    <text evidence="3 14">Belongs to the ABC-3 integral membrane protein family.</text>
</comment>
<dbReference type="FunFam" id="1.10.3470.10:FF:000002">
    <property type="entry name" value="Zinc ABC transporter permease subunit ZnuB"/>
    <property type="match status" value="1"/>
</dbReference>
<dbReference type="InterPro" id="IPR037294">
    <property type="entry name" value="ABC_BtuC-like"/>
</dbReference>
<dbReference type="Proteomes" id="UP000051335">
    <property type="component" value="Unassembled WGS sequence"/>
</dbReference>
<dbReference type="GO" id="GO:0043190">
    <property type="term" value="C:ATP-binding cassette (ABC) transporter complex"/>
    <property type="evidence" value="ECO:0007669"/>
    <property type="project" value="InterPro"/>
</dbReference>
<evidence type="ECO:0000256" key="1">
    <source>
        <dbReference type="ARBA" id="ARBA00002313"/>
    </source>
</evidence>
<feature type="transmembrane region" description="Helical" evidence="15">
    <location>
        <begin position="188"/>
        <end position="217"/>
    </location>
</feature>
<feature type="transmembrane region" description="Helical" evidence="15">
    <location>
        <begin position="101"/>
        <end position="120"/>
    </location>
</feature>
<feature type="transmembrane region" description="Helical" evidence="15">
    <location>
        <begin position="56"/>
        <end position="89"/>
    </location>
</feature>
<evidence type="ECO:0000256" key="14">
    <source>
        <dbReference type="RuleBase" id="RU003943"/>
    </source>
</evidence>
<sequence>MTLRPLTLTFTETAASMADFLLYALLAGVALAVVAGPLGSFVVWRRMAYFGDTLSHAALLGVALGFLLDISPTIAVTVGCLLLAVLLVTLQQRQPLASDTLLGILAPSTLSLGLVVLSFMHEVRIDLMAYLFGDLLAISPVDLGWILGGSTLVLVLIVALWRPLLAMTVHEELARVEGLPVATLRMTLMLLIAVVIAVAMKIVGVLLITSLLIIPAAAAQRHARSPEQMALGASLLGVIAVCAGLSLSWFKDTPAGPSIVVSAAALFLLSFVLPRRAV</sequence>
<evidence type="ECO:0000313" key="16">
    <source>
        <dbReference type="EMBL" id="KPW94230.1"/>
    </source>
</evidence>
<evidence type="ECO:0000256" key="13">
    <source>
        <dbReference type="ARBA" id="ARBA00040080"/>
    </source>
</evidence>
<protein>
    <recommendedName>
        <fullName evidence="13">High-affinity zinc uptake system membrane protein ZnuB</fullName>
    </recommendedName>
</protein>
<dbReference type="PANTHER" id="PTHR30477:SF23">
    <property type="entry name" value="HIGH-AFFINITY ZINC UPTAKE SYSTEM MEMBRANE PROTEIN ZNUB"/>
    <property type="match status" value="1"/>
</dbReference>
<evidence type="ECO:0000256" key="15">
    <source>
        <dbReference type="SAM" id="Phobius"/>
    </source>
</evidence>
<comment type="subcellular location">
    <subcellularLocation>
        <location evidence="2">Cell inner membrane</location>
        <topology evidence="2">Multi-pass membrane protein</topology>
    </subcellularLocation>
    <subcellularLocation>
        <location evidence="14">Cell membrane</location>
        <topology evidence="14">Multi-pass membrane protein</topology>
    </subcellularLocation>
</comment>
<organism evidence="16 17">
    <name type="scientific">Pseudomonas syringae pv. coryli</name>
    <dbReference type="NCBI Taxonomy" id="317659"/>
    <lineage>
        <taxon>Bacteria</taxon>
        <taxon>Pseudomonadati</taxon>
        <taxon>Pseudomonadota</taxon>
        <taxon>Gammaproteobacteria</taxon>
        <taxon>Pseudomonadales</taxon>
        <taxon>Pseudomonadaceae</taxon>
        <taxon>Pseudomonas</taxon>
    </lineage>
</organism>
<dbReference type="EMBL" id="LJQC01000757">
    <property type="protein sequence ID" value="KPW94230.1"/>
    <property type="molecule type" value="Genomic_DNA"/>
</dbReference>
<gene>
    <name evidence="16" type="ORF">ALO75_100222</name>
</gene>
<keyword evidence="6" id="KW-0997">Cell inner membrane</keyword>
<evidence type="ECO:0000256" key="4">
    <source>
        <dbReference type="ARBA" id="ARBA00022448"/>
    </source>
</evidence>
<feature type="transmembrane region" description="Helical" evidence="15">
    <location>
        <begin position="229"/>
        <end position="249"/>
    </location>
</feature>
<evidence type="ECO:0000313" key="17">
    <source>
        <dbReference type="Proteomes" id="UP000051335"/>
    </source>
</evidence>
<dbReference type="CDD" id="cd06550">
    <property type="entry name" value="TM_ABC_iron-siderophores_like"/>
    <property type="match status" value="1"/>
</dbReference>
<dbReference type="InterPro" id="IPR001626">
    <property type="entry name" value="ABC_TroCD"/>
</dbReference>
<evidence type="ECO:0000256" key="3">
    <source>
        <dbReference type="ARBA" id="ARBA00008034"/>
    </source>
</evidence>
<comment type="caution">
    <text evidence="16">The sequence shown here is derived from an EMBL/GenBank/DDBJ whole genome shotgun (WGS) entry which is preliminary data.</text>
</comment>
<dbReference type="GO" id="GO:0055085">
    <property type="term" value="P:transmembrane transport"/>
    <property type="evidence" value="ECO:0007669"/>
    <property type="project" value="InterPro"/>
</dbReference>
<evidence type="ECO:0000256" key="10">
    <source>
        <dbReference type="ARBA" id="ARBA00022989"/>
    </source>
</evidence>
<dbReference type="GO" id="GO:0006829">
    <property type="term" value="P:zinc ion transport"/>
    <property type="evidence" value="ECO:0007669"/>
    <property type="project" value="UniProtKB-KW"/>
</dbReference>
<evidence type="ECO:0000256" key="6">
    <source>
        <dbReference type="ARBA" id="ARBA00022519"/>
    </source>
</evidence>
<dbReference type="SUPFAM" id="SSF81345">
    <property type="entry name" value="ABC transporter involved in vitamin B12 uptake, BtuC"/>
    <property type="match status" value="1"/>
</dbReference>
<dbReference type="PATRIC" id="fig|317659.3.peg.6198"/>
<feature type="transmembrane region" description="Helical" evidence="15">
    <location>
        <begin position="20"/>
        <end position="44"/>
    </location>
</feature>
<dbReference type="Gene3D" id="1.10.3470.10">
    <property type="entry name" value="ABC transporter involved in vitamin B12 uptake, BtuC"/>
    <property type="match status" value="1"/>
</dbReference>
<dbReference type="NCBIfam" id="NF007089">
    <property type="entry name" value="PRK09543.1"/>
    <property type="match status" value="1"/>
</dbReference>